<gene>
    <name evidence="2" type="ORF">HO173_003190</name>
</gene>
<dbReference type="AlphaFoldDB" id="A0A8H6G1A1"/>
<evidence type="ECO:0000256" key="1">
    <source>
        <dbReference type="SAM" id="MobiDB-lite"/>
    </source>
</evidence>
<keyword evidence="3" id="KW-1185">Reference proteome</keyword>
<feature type="compositionally biased region" description="Polar residues" evidence="1">
    <location>
        <begin position="1"/>
        <end position="14"/>
    </location>
</feature>
<accession>A0A8H6G1A1</accession>
<feature type="region of interest" description="Disordered" evidence="1">
    <location>
        <begin position="1"/>
        <end position="70"/>
    </location>
</feature>
<reference evidence="2 3" key="1">
    <citation type="journal article" date="2020" name="Genomics">
        <title>Complete, high-quality genomes from long-read metagenomic sequencing of two wolf lichen thalli reveals enigmatic genome architecture.</title>
        <authorList>
            <person name="McKenzie S.K."/>
            <person name="Walston R.F."/>
            <person name="Allen J.L."/>
        </authorList>
    </citation>
    <scope>NUCLEOTIDE SEQUENCE [LARGE SCALE GENOMIC DNA]</scope>
    <source>
        <strain evidence="2">WasteWater2</strain>
    </source>
</reference>
<dbReference type="EMBL" id="JACCJC010000008">
    <property type="protein sequence ID" value="KAF6238684.1"/>
    <property type="molecule type" value="Genomic_DNA"/>
</dbReference>
<evidence type="ECO:0000313" key="2">
    <source>
        <dbReference type="EMBL" id="KAF6238684.1"/>
    </source>
</evidence>
<protein>
    <submittedName>
        <fullName evidence="2">Uncharacterized protein</fullName>
    </submittedName>
</protein>
<proteinExistence type="predicted"/>
<dbReference type="GeneID" id="59284859"/>
<evidence type="ECO:0000313" key="3">
    <source>
        <dbReference type="Proteomes" id="UP000578531"/>
    </source>
</evidence>
<organism evidence="2 3">
    <name type="scientific">Letharia columbiana</name>
    <dbReference type="NCBI Taxonomy" id="112416"/>
    <lineage>
        <taxon>Eukaryota</taxon>
        <taxon>Fungi</taxon>
        <taxon>Dikarya</taxon>
        <taxon>Ascomycota</taxon>
        <taxon>Pezizomycotina</taxon>
        <taxon>Lecanoromycetes</taxon>
        <taxon>OSLEUM clade</taxon>
        <taxon>Lecanoromycetidae</taxon>
        <taxon>Lecanorales</taxon>
        <taxon>Lecanorineae</taxon>
        <taxon>Parmeliaceae</taxon>
        <taxon>Letharia</taxon>
    </lineage>
</organism>
<name>A0A8H6G1A1_9LECA</name>
<sequence length="105" mass="11692">MRLSYSNFERQPTASGDGGERVRGQKAPLVSMVPSVRLENPEDTSENEEDVEEDVENEEDGDISRRDSSGIFSADQGCIVRTMEDELIGDTHTPYSYGFRGSIRS</sequence>
<feature type="compositionally biased region" description="Acidic residues" evidence="1">
    <location>
        <begin position="41"/>
        <end position="61"/>
    </location>
</feature>
<dbReference type="RefSeq" id="XP_037167983.1">
    <property type="nucleotide sequence ID" value="XM_037305118.1"/>
</dbReference>
<dbReference type="Proteomes" id="UP000578531">
    <property type="component" value="Unassembled WGS sequence"/>
</dbReference>
<comment type="caution">
    <text evidence="2">The sequence shown here is derived from an EMBL/GenBank/DDBJ whole genome shotgun (WGS) entry which is preliminary data.</text>
</comment>